<dbReference type="Pfam" id="PF00501">
    <property type="entry name" value="AMP-binding"/>
    <property type="match status" value="1"/>
</dbReference>
<evidence type="ECO:0000256" key="2">
    <source>
        <dbReference type="ARBA" id="ARBA00022840"/>
    </source>
</evidence>
<evidence type="ECO:0000313" key="6">
    <source>
        <dbReference type="Proteomes" id="UP000451471"/>
    </source>
</evidence>
<dbReference type="AlphaFoldDB" id="A0A6B0GJ87"/>
<organism evidence="5 6">
    <name type="scientific">Halomarina oriensis</name>
    <dbReference type="NCBI Taxonomy" id="671145"/>
    <lineage>
        <taxon>Archaea</taxon>
        <taxon>Methanobacteriati</taxon>
        <taxon>Methanobacteriota</taxon>
        <taxon>Stenosarchaea group</taxon>
        <taxon>Halobacteria</taxon>
        <taxon>Halobacteriales</taxon>
        <taxon>Natronomonadaceae</taxon>
        <taxon>Halomarina</taxon>
    </lineage>
</organism>
<keyword evidence="2" id="KW-0067">ATP-binding</keyword>
<dbReference type="GO" id="GO:0005524">
    <property type="term" value="F:ATP binding"/>
    <property type="evidence" value="ECO:0007669"/>
    <property type="project" value="UniProtKB-KW"/>
</dbReference>
<dbReference type="Pfam" id="PF23562">
    <property type="entry name" value="AMP-binding_C_3"/>
    <property type="match status" value="1"/>
</dbReference>
<dbReference type="Proteomes" id="UP000451471">
    <property type="component" value="Unassembled WGS sequence"/>
</dbReference>
<protein>
    <submittedName>
        <fullName evidence="5">AMP-binding protein</fullName>
    </submittedName>
</protein>
<dbReference type="EMBL" id="WSZK01000001">
    <property type="protein sequence ID" value="MWG32893.1"/>
    <property type="molecule type" value="Genomic_DNA"/>
</dbReference>
<dbReference type="PANTHER" id="PTHR43272:SF33">
    <property type="entry name" value="AMP-BINDING DOMAIN-CONTAINING PROTEIN-RELATED"/>
    <property type="match status" value="1"/>
</dbReference>
<dbReference type="InterPro" id="IPR020845">
    <property type="entry name" value="AMP-binding_CS"/>
</dbReference>
<evidence type="ECO:0000259" key="4">
    <source>
        <dbReference type="Pfam" id="PF00501"/>
    </source>
</evidence>
<evidence type="ECO:0000256" key="3">
    <source>
        <dbReference type="ARBA" id="ARBA00024484"/>
    </source>
</evidence>
<proteinExistence type="predicted"/>
<dbReference type="InterPro" id="IPR045851">
    <property type="entry name" value="AMP-bd_C_sf"/>
</dbReference>
<dbReference type="Gene3D" id="3.40.50.12780">
    <property type="entry name" value="N-terminal domain of ligase-like"/>
    <property type="match status" value="1"/>
</dbReference>
<evidence type="ECO:0000256" key="1">
    <source>
        <dbReference type="ARBA" id="ARBA00022741"/>
    </source>
</evidence>
<dbReference type="CDD" id="cd05907">
    <property type="entry name" value="VL_LC_FACS_like"/>
    <property type="match status" value="1"/>
</dbReference>
<name>A0A6B0GJ87_9EURY</name>
<dbReference type="PROSITE" id="PS00455">
    <property type="entry name" value="AMP_BINDING"/>
    <property type="match status" value="1"/>
</dbReference>
<comment type="catalytic activity">
    <reaction evidence="3">
        <text>a long-chain fatty acid + ATP + CoA = a long-chain fatty acyl-CoA + AMP + diphosphate</text>
        <dbReference type="Rhea" id="RHEA:15421"/>
        <dbReference type="ChEBI" id="CHEBI:30616"/>
        <dbReference type="ChEBI" id="CHEBI:33019"/>
        <dbReference type="ChEBI" id="CHEBI:57287"/>
        <dbReference type="ChEBI" id="CHEBI:57560"/>
        <dbReference type="ChEBI" id="CHEBI:83139"/>
        <dbReference type="ChEBI" id="CHEBI:456215"/>
        <dbReference type="EC" id="6.2.1.3"/>
    </reaction>
    <physiologicalReaction direction="left-to-right" evidence="3">
        <dbReference type="Rhea" id="RHEA:15422"/>
    </physiologicalReaction>
</comment>
<dbReference type="SUPFAM" id="SSF56801">
    <property type="entry name" value="Acetyl-CoA synthetase-like"/>
    <property type="match status" value="1"/>
</dbReference>
<feature type="domain" description="AMP-dependent synthetase/ligase" evidence="4">
    <location>
        <begin position="39"/>
        <end position="426"/>
    </location>
</feature>
<reference evidence="5 6" key="1">
    <citation type="submission" date="2019-12" db="EMBL/GenBank/DDBJ databases">
        <title>Halocatena pleomorpha gen. nov. sp. nov., an extremely halophilic archaeon of family Halobacteriaceae isolated from saltpan soil.</title>
        <authorList>
            <person name="Pal Y."/>
            <person name="Verma A."/>
            <person name="Krishnamurthi S."/>
            <person name="Kumar P."/>
        </authorList>
    </citation>
    <scope>NUCLEOTIDE SEQUENCE [LARGE SCALE GENOMIC DNA]</scope>
    <source>
        <strain evidence="5 6">JCM 16495</strain>
    </source>
</reference>
<comment type="caution">
    <text evidence="5">The sequence shown here is derived from an EMBL/GenBank/DDBJ whole genome shotgun (WGS) entry which is preliminary data.</text>
</comment>
<evidence type="ECO:0000313" key="5">
    <source>
        <dbReference type="EMBL" id="MWG32893.1"/>
    </source>
</evidence>
<sequence>MIVPRIMAVDHTTATESAVRTVHAGEPLDVPEGPLARWFRDRVRAYGDLPATRHRDEDGAFVETTFSEFYAEAAAVAGGFLETMEPGDRLGVRAETRYEWSLVDLASILAGLVLVPVYPSFSASQARYVLEDAAVRTLVTERDPPLEVAGAVEWVVDVEDLPHVEDVDPDDLPGFDVSDDDLATIIYTSGTTGFPKGCELTHRNFLAQLAAVASFIESKPGDTATCFLPLSHVYQRISNYADWNQGVSTVFMAVPSLLEDLGETQPNGFVTVPRVYRRMYDGVRKQVAEAEGARGRIARWALDVAREYGRAVDGGGTPSARLRARHRLADRLVYGQLRERLGLSDVSFAITGAASIDPELLHFLWGIGVPVLEGYGATETTAGGTLNRPGEMRAGTVGKPVPGIEVALADDGEVLLRGPQVMRGYWNRPEATAEAIDDEGWYHTGDVGEFDGEYLRIVDRKKRLQVLDTGKNVYPGPIETALRRSPYVAEAMVVGEGRKYVTALVQPNFDLLVSFAEEHGLPYDADELERDHDGTVVAVPTDLLDHEEVRDLVQAEVDAANEDLAEYERVKRIAVIERALSVDEEELTPTLKKRRGTISEHFDDRIEALYV</sequence>
<dbReference type="GO" id="GO:0016020">
    <property type="term" value="C:membrane"/>
    <property type="evidence" value="ECO:0007669"/>
    <property type="project" value="TreeGrafter"/>
</dbReference>
<dbReference type="InterPro" id="IPR042099">
    <property type="entry name" value="ANL_N_sf"/>
</dbReference>
<dbReference type="GO" id="GO:0004467">
    <property type="term" value="F:long-chain fatty acid-CoA ligase activity"/>
    <property type="evidence" value="ECO:0007669"/>
    <property type="project" value="UniProtKB-EC"/>
</dbReference>
<dbReference type="Gene3D" id="3.30.300.30">
    <property type="match status" value="1"/>
</dbReference>
<dbReference type="InterPro" id="IPR000873">
    <property type="entry name" value="AMP-dep_synth/lig_dom"/>
</dbReference>
<accession>A0A6B0GJ87</accession>
<keyword evidence="6" id="KW-1185">Reference proteome</keyword>
<gene>
    <name evidence="5" type="ORF">GQS65_00025</name>
</gene>
<dbReference type="PANTHER" id="PTHR43272">
    <property type="entry name" value="LONG-CHAIN-FATTY-ACID--COA LIGASE"/>
    <property type="match status" value="1"/>
</dbReference>
<keyword evidence="1" id="KW-0547">Nucleotide-binding</keyword>